<protein>
    <submittedName>
        <fullName evidence="9">Cell division protein FtsQ</fullName>
    </submittedName>
</protein>
<dbReference type="PANTHER" id="PTHR37820:SF1">
    <property type="entry name" value="CELL DIVISION PROTEIN FTSQ"/>
    <property type="match status" value="1"/>
</dbReference>
<accession>X5EAG0</accession>
<dbReference type="PANTHER" id="PTHR37820">
    <property type="entry name" value="CELL DIVISION PROTEIN DIVIB"/>
    <property type="match status" value="1"/>
</dbReference>
<dbReference type="STRING" id="1404245.CGLY_09700"/>
<dbReference type="PROSITE" id="PS51779">
    <property type="entry name" value="POTRA"/>
    <property type="match status" value="1"/>
</dbReference>
<keyword evidence="6" id="KW-0472">Membrane</keyword>
<keyword evidence="2" id="KW-1003">Cell membrane</keyword>
<keyword evidence="7" id="KW-0131">Cell cycle</keyword>
<evidence type="ECO:0000256" key="2">
    <source>
        <dbReference type="ARBA" id="ARBA00022475"/>
    </source>
</evidence>
<sequence length="237" mass="25482">MASSDTRATRARRKSRRDPRRRRRLAVVLGVLGLLVVVAAVVVFSPLFQVRTIEVEGTGHLTPEQVISAASPVEGQNLLFADTGDAAKSVSELPWVEKVTVSREWPSGVRVNITEYNAVGVVDGDDGPLVINERGRVFLRGESPEGAVPVQASADDSGALEAAGTVLGALPDELRGTVEEVDASSAEEVTLRFAEGREVYWGSADRAEEKAEATRVVLTREGQRWNVSNPALPSVRD</sequence>
<evidence type="ECO:0000256" key="3">
    <source>
        <dbReference type="ARBA" id="ARBA00022618"/>
    </source>
</evidence>
<dbReference type="Gene3D" id="3.10.20.310">
    <property type="entry name" value="membrane protein fhac"/>
    <property type="match status" value="1"/>
</dbReference>
<evidence type="ECO:0000256" key="5">
    <source>
        <dbReference type="ARBA" id="ARBA00022989"/>
    </source>
</evidence>
<dbReference type="InterPro" id="IPR005548">
    <property type="entry name" value="Cell_div_FtsQ/DivIB_C"/>
</dbReference>
<dbReference type="KEGG" id="cgy:CGLY_09700"/>
<dbReference type="InterPro" id="IPR050487">
    <property type="entry name" value="FtsQ_DivIB"/>
</dbReference>
<dbReference type="Pfam" id="PF08478">
    <property type="entry name" value="POTRA_1"/>
    <property type="match status" value="1"/>
</dbReference>
<comment type="subcellular location">
    <subcellularLocation>
        <location evidence="1">Membrane</location>
    </subcellularLocation>
</comment>
<evidence type="ECO:0000313" key="10">
    <source>
        <dbReference type="Proteomes" id="UP000023703"/>
    </source>
</evidence>
<keyword evidence="10" id="KW-1185">Reference proteome</keyword>
<organism evidence="9 10">
    <name type="scientific">Corynebacterium glyciniphilum AJ 3170</name>
    <dbReference type="NCBI Taxonomy" id="1404245"/>
    <lineage>
        <taxon>Bacteria</taxon>
        <taxon>Bacillati</taxon>
        <taxon>Actinomycetota</taxon>
        <taxon>Actinomycetes</taxon>
        <taxon>Mycobacteriales</taxon>
        <taxon>Corynebacteriaceae</taxon>
        <taxon>Corynebacterium</taxon>
    </lineage>
</organism>
<name>X5EAG0_9CORY</name>
<keyword evidence="4" id="KW-0812">Transmembrane</keyword>
<evidence type="ECO:0000259" key="8">
    <source>
        <dbReference type="PROSITE" id="PS51779"/>
    </source>
</evidence>
<evidence type="ECO:0000256" key="1">
    <source>
        <dbReference type="ARBA" id="ARBA00004370"/>
    </source>
</evidence>
<dbReference type="GO" id="GO:0005886">
    <property type="term" value="C:plasma membrane"/>
    <property type="evidence" value="ECO:0007669"/>
    <property type="project" value="TreeGrafter"/>
</dbReference>
<dbReference type="GO" id="GO:0051301">
    <property type="term" value="P:cell division"/>
    <property type="evidence" value="ECO:0007669"/>
    <property type="project" value="UniProtKB-KW"/>
</dbReference>
<evidence type="ECO:0000256" key="6">
    <source>
        <dbReference type="ARBA" id="ARBA00023136"/>
    </source>
</evidence>
<evidence type="ECO:0000313" key="9">
    <source>
        <dbReference type="EMBL" id="AHW64385.1"/>
    </source>
</evidence>
<dbReference type="eggNOG" id="COG1589">
    <property type="taxonomic scope" value="Bacteria"/>
</dbReference>
<keyword evidence="3 9" id="KW-0132">Cell division</keyword>
<dbReference type="RefSeq" id="WP_038549091.1">
    <property type="nucleotide sequence ID" value="NZ_CP006842.1"/>
</dbReference>
<gene>
    <name evidence="9" type="primary">ftsQ</name>
    <name evidence="9" type="ORF">CGLY_09700</name>
</gene>
<feature type="domain" description="POTRA" evidence="8">
    <location>
        <begin position="48"/>
        <end position="116"/>
    </location>
</feature>
<evidence type="ECO:0000256" key="7">
    <source>
        <dbReference type="ARBA" id="ARBA00023306"/>
    </source>
</evidence>
<dbReference type="Proteomes" id="UP000023703">
    <property type="component" value="Chromosome"/>
</dbReference>
<dbReference type="InterPro" id="IPR013685">
    <property type="entry name" value="POTRA_FtsQ_type"/>
</dbReference>
<dbReference type="InterPro" id="IPR034746">
    <property type="entry name" value="POTRA"/>
</dbReference>
<dbReference type="EMBL" id="CP006842">
    <property type="protein sequence ID" value="AHW64385.1"/>
    <property type="molecule type" value="Genomic_DNA"/>
</dbReference>
<evidence type="ECO:0000256" key="4">
    <source>
        <dbReference type="ARBA" id="ARBA00022692"/>
    </source>
</evidence>
<dbReference type="Pfam" id="PF03799">
    <property type="entry name" value="FtsQ_DivIB_C"/>
    <property type="match status" value="1"/>
</dbReference>
<proteinExistence type="predicted"/>
<keyword evidence="5" id="KW-1133">Transmembrane helix</keyword>
<dbReference type="AlphaFoldDB" id="X5EAG0"/>
<dbReference type="HOGENOM" id="CLU_047677_1_1_11"/>
<reference evidence="9 10" key="1">
    <citation type="journal article" date="2015" name="Int. J. Syst. Evol. Microbiol.">
        <title>Revisiting Corynebacterium glyciniphilum (ex Kubota et al., 1972) sp. nov., nom. rev., isolated from putrefied banana.</title>
        <authorList>
            <person name="Al-Dilaimi A."/>
            <person name="Bednarz H."/>
            <person name="Lomker A."/>
            <person name="Niehaus K."/>
            <person name="Kalinowski J."/>
            <person name="Ruckert C."/>
        </authorList>
    </citation>
    <scope>NUCLEOTIDE SEQUENCE [LARGE SCALE GENOMIC DNA]</scope>
    <source>
        <strain evidence="9">AJ 3170</strain>
    </source>
</reference>
<dbReference type="OrthoDB" id="9790760at2"/>